<dbReference type="GO" id="GO:0005886">
    <property type="term" value="C:plasma membrane"/>
    <property type="evidence" value="ECO:0007669"/>
    <property type="project" value="UniProtKB-SubCell"/>
</dbReference>
<evidence type="ECO:0000256" key="5">
    <source>
        <dbReference type="ARBA" id="ARBA00022692"/>
    </source>
</evidence>
<evidence type="ECO:0000313" key="11">
    <source>
        <dbReference type="Proteomes" id="UP000772181"/>
    </source>
</evidence>
<dbReference type="Pfam" id="PF12698">
    <property type="entry name" value="ABC2_membrane_3"/>
    <property type="match status" value="1"/>
</dbReference>
<evidence type="ECO:0000259" key="9">
    <source>
        <dbReference type="PROSITE" id="PS51012"/>
    </source>
</evidence>
<organism evidence="10 11">
    <name type="scientific">Tectimicrobiota bacterium</name>
    <dbReference type="NCBI Taxonomy" id="2528274"/>
    <lineage>
        <taxon>Bacteria</taxon>
        <taxon>Pseudomonadati</taxon>
        <taxon>Nitrospinota/Tectimicrobiota group</taxon>
        <taxon>Candidatus Tectimicrobiota</taxon>
    </lineage>
</organism>
<gene>
    <name evidence="10" type="ORF">HY730_01385</name>
</gene>
<evidence type="ECO:0000256" key="4">
    <source>
        <dbReference type="ARBA" id="ARBA00022475"/>
    </source>
</evidence>
<protein>
    <submittedName>
        <fullName evidence="10">ABC transporter permease</fullName>
    </submittedName>
</protein>
<evidence type="ECO:0000256" key="7">
    <source>
        <dbReference type="ARBA" id="ARBA00023136"/>
    </source>
</evidence>
<keyword evidence="5 8" id="KW-0812">Transmembrane</keyword>
<evidence type="ECO:0000256" key="3">
    <source>
        <dbReference type="ARBA" id="ARBA00022448"/>
    </source>
</evidence>
<evidence type="ECO:0000256" key="1">
    <source>
        <dbReference type="ARBA" id="ARBA00004651"/>
    </source>
</evidence>
<evidence type="ECO:0000256" key="6">
    <source>
        <dbReference type="ARBA" id="ARBA00022989"/>
    </source>
</evidence>
<feature type="transmembrane region" description="Helical" evidence="8">
    <location>
        <begin position="20"/>
        <end position="38"/>
    </location>
</feature>
<evidence type="ECO:0000256" key="2">
    <source>
        <dbReference type="ARBA" id="ARBA00007783"/>
    </source>
</evidence>
<dbReference type="GO" id="GO:0140359">
    <property type="term" value="F:ABC-type transporter activity"/>
    <property type="evidence" value="ECO:0007669"/>
    <property type="project" value="InterPro"/>
</dbReference>
<feature type="domain" description="ABC transmembrane type-2" evidence="9">
    <location>
        <begin position="130"/>
        <end position="373"/>
    </location>
</feature>
<sequence length="375" mass="42644">MILAIIKKELQTARRDKTYILLTVVAPVTMMLLFGYGFTLDVDNIPLAVLDHDKGVYSREYIELYPNSKYFVFAGYVRDYEEIYEKILRGTIRAALIIPPYFSRDIRENRKTAVQVIIDGSFPNMGNAIKGYMSAINADFSKRILSSYLRQTKGLKEKDFSPIRLEARVWFNPQMESRNFIIPGLLVTTLTFYPALLSTLAVVFEKEKGSLARIISSPLRPHQFLLGKMMAYTLISFVNFLLLLLLVLFFFQIPLKGSLALLIFASVLYIFCTVNIGLLISTLVKTEVAAMLLTTVSTILPSHLYSGFFVPISSMSPGAQVISSLFPAVYYMNIVRGLFLKGLEFMDLWPNYLAIVCYALILIFLSQIIFRKRLV</sequence>
<dbReference type="PROSITE" id="PS51012">
    <property type="entry name" value="ABC_TM2"/>
    <property type="match status" value="1"/>
</dbReference>
<reference evidence="10" key="1">
    <citation type="submission" date="2020-07" db="EMBL/GenBank/DDBJ databases">
        <title>Huge and variable diversity of episymbiotic CPR bacteria and DPANN archaea in groundwater ecosystems.</title>
        <authorList>
            <person name="He C.Y."/>
            <person name="Keren R."/>
            <person name="Whittaker M."/>
            <person name="Farag I.F."/>
            <person name="Doudna J."/>
            <person name="Cate J.H.D."/>
            <person name="Banfield J.F."/>
        </authorList>
    </citation>
    <scope>NUCLEOTIDE SEQUENCE</scope>
    <source>
        <strain evidence="10">NC_groundwater_1482_Ag_S-0.65um_47_24</strain>
    </source>
</reference>
<keyword evidence="3" id="KW-0813">Transport</keyword>
<dbReference type="AlphaFoldDB" id="A0A933GKV8"/>
<comment type="similarity">
    <text evidence="2">Belongs to the ABC-2 integral membrane protein family.</text>
</comment>
<proteinExistence type="inferred from homology"/>
<accession>A0A933GKV8</accession>
<evidence type="ECO:0000256" key="8">
    <source>
        <dbReference type="SAM" id="Phobius"/>
    </source>
</evidence>
<dbReference type="EMBL" id="JACQWF010000066">
    <property type="protein sequence ID" value="MBI4595015.1"/>
    <property type="molecule type" value="Genomic_DNA"/>
</dbReference>
<comment type="caution">
    <text evidence="10">The sequence shown here is derived from an EMBL/GenBank/DDBJ whole genome shotgun (WGS) entry which is preliminary data.</text>
</comment>
<feature type="transmembrane region" description="Helical" evidence="8">
    <location>
        <begin position="180"/>
        <end position="204"/>
    </location>
</feature>
<keyword evidence="7 8" id="KW-0472">Membrane</keyword>
<name>A0A933GKV8_UNCTE</name>
<dbReference type="InterPro" id="IPR047817">
    <property type="entry name" value="ABC2_TM_bact-type"/>
</dbReference>
<feature type="transmembrane region" description="Helical" evidence="8">
    <location>
        <begin position="352"/>
        <end position="370"/>
    </location>
</feature>
<dbReference type="Gene3D" id="3.40.1710.10">
    <property type="entry name" value="abc type-2 transporter like domain"/>
    <property type="match status" value="1"/>
</dbReference>
<keyword evidence="6 8" id="KW-1133">Transmembrane helix</keyword>
<feature type="transmembrane region" description="Helical" evidence="8">
    <location>
        <begin position="259"/>
        <end position="284"/>
    </location>
</feature>
<feature type="transmembrane region" description="Helical" evidence="8">
    <location>
        <begin position="225"/>
        <end position="253"/>
    </location>
</feature>
<dbReference type="PANTHER" id="PTHR30294:SF29">
    <property type="entry name" value="MULTIDRUG ABC TRANSPORTER PERMEASE YBHS-RELATED"/>
    <property type="match status" value="1"/>
</dbReference>
<dbReference type="InterPro" id="IPR013525">
    <property type="entry name" value="ABC2_TM"/>
</dbReference>
<comment type="subcellular location">
    <subcellularLocation>
        <location evidence="1">Cell membrane</location>
        <topology evidence="1">Multi-pass membrane protein</topology>
    </subcellularLocation>
</comment>
<evidence type="ECO:0000313" key="10">
    <source>
        <dbReference type="EMBL" id="MBI4595015.1"/>
    </source>
</evidence>
<dbReference type="InterPro" id="IPR051449">
    <property type="entry name" value="ABC-2_transporter_component"/>
</dbReference>
<dbReference type="PANTHER" id="PTHR30294">
    <property type="entry name" value="MEMBRANE COMPONENT OF ABC TRANSPORTER YHHJ-RELATED"/>
    <property type="match status" value="1"/>
</dbReference>
<dbReference type="Proteomes" id="UP000772181">
    <property type="component" value="Unassembled WGS sequence"/>
</dbReference>
<keyword evidence="4" id="KW-1003">Cell membrane</keyword>